<feature type="transmembrane region" description="Helical" evidence="7">
    <location>
        <begin position="82"/>
        <end position="106"/>
    </location>
</feature>
<dbReference type="EMBL" id="RKMF01000004">
    <property type="protein sequence ID" value="ROZ64049.1"/>
    <property type="molecule type" value="Genomic_DNA"/>
</dbReference>
<evidence type="ECO:0000256" key="6">
    <source>
        <dbReference type="SAM" id="MobiDB-lite"/>
    </source>
</evidence>
<name>A0A3N3ZRT8_9MICC</name>
<comment type="subcellular location">
    <subcellularLocation>
        <location evidence="1">Cell membrane</location>
        <topology evidence="1">Multi-pass membrane protein</topology>
    </subcellularLocation>
</comment>
<proteinExistence type="predicted"/>
<evidence type="ECO:0000256" key="7">
    <source>
        <dbReference type="SAM" id="Phobius"/>
    </source>
</evidence>
<feature type="transmembrane region" description="Helical" evidence="7">
    <location>
        <begin position="262"/>
        <end position="280"/>
    </location>
</feature>
<feature type="transmembrane region" description="Helical" evidence="7">
    <location>
        <begin position="45"/>
        <end position="70"/>
    </location>
</feature>
<evidence type="ECO:0000256" key="5">
    <source>
        <dbReference type="ARBA" id="ARBA00023136"/>
    </source>
</evidence>
<dbReference type="Pfam" id="PF02653">
    <property type="entry name" value="BPD_transp_2"/>
    <property type="match status" value="1"/>
</dbReference>
<feature type="transmembrane region" description="Helical" evidence="7">
    <location>
        <begin position="126"/>
        <end position="147"/>
    </location>
</feature>
<organism evidence="8 9">
    <name type="scientific">Kocuria soli</name>
    <dbReference type="NCBI Taxonomy" id="2485125"/>
    <lineage>
        <taxon>Bacteria</taxon>
        <taxon>Bacillati</taxon>
        <taxon>Actinomycetota</taxon>
        <taxon>Actinomycetes</taxon>
        <taxon>Micrococcales</taxon>
        <taxon>Micrococcaceae</taxon>
        <taxon>Kocuria</taxon>
    </lineage>
</organism>
<accession>A0A3N3ZRT8</accession>
<evidence type="ECO:0000256" key="1">
    <source>
        <dbReference type="ARBA" id="ARBA00004651"/>
    </source>
</evidence>
<feature type="transmembrane region" description="Helical" evidence="7">
    <location>
        <begin position="177"/>
        <end position="197"/>
    </location>
</feature>
<keyword evidence="3 7" id="KW-0812">Transmembrane</keyword>
<feature type="transmembrane region" description="Helical" evidence="7">
    <location>
        <begin position="203"/>
        <end position="225"/>
    </location>
</feature>
<dbReference type="InterPro" id="IPR001851">
    <property type="entry name" value="ABC_transp_permease"/>
</dbReference>
<reference evidence="8 9" key="1">
    <citation type="submission" date="2018-10" db="EMBL/GenBank/DDBJ databases">
        <title>Kocuria sp. M5W7-7, whole genome shotgun sequence.</title>
        <authorList>
            <person name="Tuo L."/>
        </authorList>
    </citation>
    <scope>NUCLEOTIDE SEQUENCE [LARGE SCALE GENOMIC DNA]</scope>
    <source>
        <strain evidence="8 9">M5W7-7</strain>
    </source>
</reference>
<keyword evidence="4 7" id="KW-1133">Transmembrane helix</keyword>
<evidence type="ECO:0000313" key="9">
    <source>
        <dbReference type="Proteomes" id="UP000270616"/>
    </source>
</evidence>
<evidence type="ECO:0000313" key="8">
    <source>
        <dbReference type="EMBL" id="ROZ64049.1"/>
    </source>
</evidence>
<evidence type="ECO:0000256" key="3">
    <source>
        <dbReference type="ARBA" id="ARBA00022692"/>
    </source>
</evidence>
<dbReference type="GO" id="GO:0022857">
    <property type="term" value="F:transmembrane transporter activity"/>
    <property type="evidence" value="ECO:0007669"/>
    <property type="project" value="InterPro"/>
</dbReference>
<feature type="transmembrane region" description="Helical" evidence="7">
    <location>
        <begin position="7"/>
        <end position="25"/>
    </location>
</feature>
<feature type="transmembrane region" description="Helical" evidence="7">
    <location>
        <begin position="232"/>
        <end position="250"/>
    </location>
</feature>
<dbReference type="OrthoDB" id="9778389at2"/>
<keyword evidence="2" id="KW-1003">Cell membrane</keyword>
<keyword evidence="9" id="KW-1185">Reference proteome</keyword>
<feature type="region of interest" description="Disordered" evidence="6">
    <location>
        <begin position="322"/>
        <end position="347"/>
    </location>
</feature>
<protein>
    <submittedName>
        <fullName evidence="8">ABC transporter permease</fullName>
    </submittedName>
</protein>
<dbReference type="Proteomes" id="UP000270616">
    <property type="component" value="Unassembled WGS sequence"/>
</dbReference>
<keyword evidence="5 7" id="KW-0472">Membrane</keyword>
<comment type="caution">
    <text evidence="8">The sequence shown here is derived from an EMBL/GenBank/DDBJ whole genome shotgun (WGS) entry which is preliminary data.</text>
</comment>
<dbReference type="CDD" id="cd06574">
    <property type="entry name" value="TM_PBP1_branched-chain-AA_like"/>
    <property type="match status" value="1"/>
</dbReference>
<evidence type="ECO:0000256" key="4">
    <source>
        <dbReference type="ARBA" id="ARBA00022989"/>
    </source>
</evidence>
<dbReference type="PANTHER" id="PTHR32196:SF69">
    <property type="entry name" value="BRANCHED-CHAIN AMINO ACID TRANSPORT SYSTEM, PERMEASE PROTEIN"/>
    <property type="match status" value="1"/>
</dbReference>
<dbReference type="GO" id="GO:0005886">
    <property type="term" value="C:plasma membrane"/>
    <property type="evidence" value="ECO:0007669"/>
    <property type="project" value="UniProtKB-SubCell"/>
</dbReference>
<dbReference type="AlphaFoldDB" id="A0A3N3ZRT8"/>
<sequence length="347" mass="35962">MITAIELGLIYAIVALGVYLTFRVLNFPDLTVDGSFTTGAGTAGVLIVNGINPFLATALAFVVGTIAGLITGLLHTKGNINGLLAGILTMIGLYSINLRIMGAANVPLLRENTLLTLLYDYVDRGVLSIVLLAVVAILFKLVIDWYLHTDTGLALQATGDNEQMIKSFAVSTDRQKIYGLMISNGLMGVAGALVAQYQGFVDIQMGIGLILVGLASVIVGQAIFGNGVVFQATLAVVLGAVLYRLAIQFALNAGLNPNDMKLLSALLVIAALLLPQWSGFRKIAKWRHGLGIGGGAATLTSDGAEAAAEGEMATKTEAQRVLGVPAGAAPDSPHATDATGSTAGKEN</sequence>
<dbReference type="PANTHER" id="PTHR32196">
    <property type="entry name" value="ABC TRANSPORTER PERMEASE PROTEIN YPHD-RELATED-RELATED"/>
    <property type="match status" value="1"/>
</dbReference>
<evidence type="ECO:0000256" key="2">
    <source>
        <dbReference type="ARBA" id="ARBA00022475"/>
    </source>
</evidence>
<gene>
    <name evidence="8" type="ORF">EDL96_04530</name>
</gene>
<dbReference type="RefSeq" id="WP_123824628.1">
    <property type="nucleotide sequence ID" value="NZ_RKMF01000004.1"/>
</dbReference>
<feature type="compositionally biased region" description="Polar residues" evidence="6">
    <location>
        <begin position="338"/>
        <end position="347"/>
    </location>
</feature>